<dbReference type="PROSITE" id="PS52005">
    <property type="entry name" value="CBM56"/>
    <property type="match status" value="1"/>
</dbReference>
<dbReference type="STRING" id="1157490.EL26_09050"/>
<reference evidence="5 6" key="1">
    <citation type="journal article" date="2013" name="Int. J. Syst. Evol. Microbiol.">
        <title>Tumebacillus flagellatus sp. nov., an alpha-amylase/pullulanase-producing bacterium isolated from cassava wastewater.</title>
        <authorList>
            <person name="Wang Q."/>
            <person name="Xie N."/>
            <person name="Qin Y."/>
            <person name="Shen N."/>
            <person name="Zhu J."/>
            <person name="Mi H."/>
            <person name="Huang R."/>
        </authorList>
    </citation>
    <scope>NUCLEOTIDE SEQUENCE [LARGE SCALE GENOMIC DNA]</scope>
    <source>
        <strain evidence="5 6">GST4</strain>
    </source>
</reference>
<organism evidence="5 6">
    <name type="scientific">Tumebacillus flagellatus</name>
    <dbReference type="NCBI Taxonomy" id="1157490"/>
    <lineage>
        <taxon>Bacteria</taxon>
        <taxon>Bacillati</taxon>
        <taxon>Bacillota</taxon>
        <taxon>Bacilli</taxon>
        <taxon>Bacillales</taxon>
        <taxon>Alicyclobacillaceae</taxon>
        <taxon>Tumebacillus</taxon>
    </lineage>
</organism>
<dbReference type="Proteomes" id="UP000027931">
    <property type="component" value="Unassembled WGS sequence"/>
</dbReference>
<dbReference type="PROSITE" id="PS51762">
    <property type="entry name" value="GH16_2"/>
    <property type="match status" value="1"/>
</dbReference>
<comment type="similarity">
    <text evidence="1">Belongs to the glycosyl hydrolase 16 family.</text>
</comment>
<feature type="signal peptide" evidence="2">
    <location>
        <begin position="1"/>
        <end position="31"/>
    </location>
</feature>
<keyword evidence="6" id="KW-1185">Reference proteome</keyword>
<dbReference type="CDD" id="cd02182">
    <property type="entry name" value="GH16_Strep_laminarinase_like"/>
    <property type="match status" value="1"/>
</dbReference>
<dbReference type="InterPro" id="IPR013320">
    <property type="entry name" value="ConA-like_dom_sf"/>
</dbReference>
<dbReference type="PANTHER" id="PTHR10963">
    <property type="entry name" value="GLYCOSYL HYDROLASE-RELATED"/>
    <property type="match status" value="1"/>
</dbReference>
<keyword evidence="2" id="KW-0732">Signal</keyword>
<evidence type="ECO:0000259" key="4">
    <source>
        <dbReference type="PROSITE" id="PS52005"/>
    </source>
</evidence>
<dbReference type="GO" id="GO:0030246">
    <property type="term" value="F:carbohydrate binding"/>
    <property type="evidence" value="ECO:0007669"/>
    <property type="project" value="UniProtKB-UniRule"/>
</dbReference>
<dbReference type="RefSeq" id="WP_052036153.1">
    <property type="nucleotide sequence ID" value="NZ_JMIR01000010.1"/>
</dbReference>
<comment type="caution">
    <text evidence="5">The sequence shown here is derived from an EMBL/GenBank/DDBJ whole genome shotgun (WGS) entry which is preliminary data.</text>
</comment>
<sequence>MKKRMLRLLSASFSAALLATVAVSQPLPAHASAPSAPTGWTNVFTDDFNGASGSGLNTANWLYDTGHSYPGGAWNWGRGEIESYTSSTSNVYQDGAGHLVIKATRDGSGNWTSGRVETQSTNFQPPAGGVMHVEASLQLPNVTGSAAQGYWPAFWMLGAPFRGNYQNWPSVGEIDIMENVNGVNTEYGTLHCGSSPGGPCNETSGIGGNKTGFSPSLQTAFHKYAVEVDKSVSPQQIRWYVDGVNFFTVNSNQVDATTWSNATDHGWFLLLNLAMGGDWPGSPTASTVSGAAMLVDYVTVWTKPGNGGGGTTTDTSYGVNNVSSSQANFYFQPNGYSAQYVILHYTIPGQAQQNVNMTYNSGTGRWEYTAGGLSSGQNVSYSYTYNKNGLQYDTAWYSYTKP</sequence>
<dbReference type="GO" id="GO:0004553">
    <property type="term" value="F:hydrolase activity, hydrolyzing O-glycosyl compounds"/>
    <property type="evidence" value="ECO:0007669"/>
    <property type="project" value="InterPro"/>
</dbReference>
<dbReference type="InterPro" id="IPR050546">
    <property type="entry name" value="Glycosyl_Hydrlase_16"/>
</dbReference>
<evidence type="ECO:0000259" key="3">
    <source>
        <dbReference type="PROSITE" id="PS51762"/>
    </source>
</evidence>
<evidence type="ECO:0000256" key="2">
    <source>
        <dbReference type="SAM" id="SignalP"/>
    </source>
</evidence>
<dbReference type="Pfam" id="PF26113">
    <property type="entry name" value="GH16_XgeA"/>
    <property type="match status" value="1"/>
</dbReference>
<dbReference type="AlphaFoldDB" id="A0A074MCE0"/>
<feature type="chain" id="PRO_5001697016" evidence="2">
    <location>
        <begin position="32"/>
        <end position="402"/>
    </location>
</feature>
<gene>
    <name evidence="5" type="ORF">EL26_09050</name>
</gene>
<dbReference type="OrthoDB" id="9809583at2"/>
<name>A0A074MCE0_9BACL</name>
<dbReference type="PANTHER" id="PTHR10963:SF55">
    <property type="entry name" value="GLYCOSIDE HYDROLASE FAMILY 16 PROTEIN"/>
    <property type="match status" value="1"/>
</dbReference>
<evidence type="ECO:0000313" key="5">
    <source>
        <dbReference type="EMBL" id="KEO83552.1"/>
    </source>
</evidence>
<accession>A0A074MCE0</accession>
<dbReference type="Gene3D" id="2.60.120.200">
    <property type="match status" value="1"/>
</dbReference>
<protein>
    <submittedName>
        <fullName evidence="5">Uncharacterized protein</fullName>
    </submittedName>
</protein>
<evidence type="ECO:0000313" key="6">
    <source>
        <dbReference type="Proteomes" id="UP000027931"/>
    </source>
</evidence>
<feature type="domain" description="GH16" evidence="3">
    <location>
        <begin position="29"/>
        <end position="306"/>
    </location>
</feature>
<dbReference type="eggNOG" id="COG2273">
    <property type="taxonomic scope" value="Bacteria"/>
</dbReference>
<dbReference type="InterPro" id="IPR047569">
    <property type="entry name" value="CBM56"/>
</dbReference>
<feature type="domain" description="CBM56" evidence="4">
    <location>
        <begin position="309"/>
        <end position="401"/>
    </location>
</feature>
<dbReference type="SUPFAM" id="SSF49899">
    <property type="entry name" value="Concanavalin A-like lectins/glucanases"/>
    <property type="match status" value="1"/>
</dbReference>
<evidence type="ECO:0000256" key="1">
    <source>
        <dbReference type="ARBA" id="ARBA00006865"/>
    </source>
</evidence>
<dbReference type="GO" id="GO:0005975">
    <property type="term" value="P:carbohydrate metabolic process"/>
    <property type="evidence" value="ECO:0007669"/>
    <property type="project" value="InterPro"/>
</dbReference>
<dbReference type="Pfam" id="PF22184">
    <property type="entry name" value="CBM_56"/>
    <property type="match status" value="1"/>
</dbReference>
<dbReference type="InterPro" id="IPR000757">
    <property type="entry name" value="Beta-glucanase-like"/>
</dbReference>
<proteinExistence type="inferred from homology"/>
<dbReference type="EMBL" id="JMIR01000010">
    <property type="protein sequence ID" value="KEO83552.1"/>
    <property type="molecule type" value="Genomic_DNA"/>
</dbReference>
<dbReference type="eggNOG" id="COG5498">
    <property type="taxonomic scope" value="Bacteria"/>
</dbReference>